<dbReference type="Gene3D" id="3.40.50.1820">
    <property type="entry name" value="alpha/beta hydrolase"/>
    <property type="match status" value="1"/>
</dbReference>
<evidence type="ECO:0000313" key="2">
    <source>
        <dbReference type="EMBL" id="KZP06133.1"/>
    </source>
</evidence>
<dbReference type="EMBL" id="KV417802">
    <property type="protein sequence ID" value="KZP06133.1"/>
    <property type="molecule type" value="Genomic_DNA"/>
</dbReference>
<keyword evidence="3" id="KW-1185">Reference proteome</keyword>
<evidence type="ECO:0000313" key="3">
    <source>
        <dbReference type="Proteomes" id="UP000076532"/>
    </source>
</evidence>
<evidence type="ECO:0000259" key="1">
    <source>
        <dbReference type="Pfam" id="PF12697"/>
    </source>
</evidence>
<protein>
    <recommendedName>
        <fullName evidence="1">AB hydrolase-1 domain-containing protein</fullName>
    </recommendedName>
</protein>
<dbReference type="InterPro" id="IPR029058">
    <property type="entry name" value="AB_hydrolase_fold"/>
</dbReference>
<dbReference type="Pfam" id="PF12697">
    <property type="entry name" value="Abhydrolase_6"/>
    <property type="match status" value="1"/>
</dbReference>
<dbReference type="STRING" id="436010.A0A167WI97"/>
<name>A0A167WI97_9AGAM</name>
<dbReference type="Proteomes" id="UP000076532">
    <property type="component" value="Unassembled WGS sequence"/>
</dbReference>
<sequence>MFRIQFWIDFTQIRVSVNPRPLFPISPHPETQFPLPTLPSPARPAAFNERYTLSTHIVPAAYPRVAPDFPPLEPIQTGLGKEEKKRAWLDRTVELVRMHEEVRELGKDCGNAVLWNCVNRYSLSKKGDSAAGKGKGLTLFFAHANGFPKELWEPALQHLLTAYSGPEIHEIWTWEAVSHGDSYLLNKERLPGYCDWMDNSRDMMNFFVNYLPSAAKPSVLPVHLHRVPSAEAEVRQTSGYTERTLVVIGHSYGGATSAVLAAHCPAIFSSLVLVDPTIRQYVPGVGKTQRGYDMVRGALSRRDGWASKAEALRLFQASPFLAAWDPAVLSSYAEHGLIPDPASPHDGVKLKTPGAQEAMIFSAMRSSGEAWELLERIDERVALRWMMPGDMHAASQPIDGEEAMRAKVWRRPLNASNVRLHAGHLIPHENPKDFAFDLRSYLERQYGEDKSAKL</sequence>
<dbReference type="OrthoDB" id="94039at2759"/>
<feature type="domain" description="AB hydrolase-1" evidence="1">
    <location>
        <begin position="139"/>
        <end position="435"/>
    </location>
</feature>
<proteinExistence type="predicted"/>
<organism evidence="2 3">
    <name type="scientific">Athelia psychrophila</name>
    <dbReference type="NCBI Taxonomy" id="1759441"/>
    <lineage>
        <taxon>Eukaryota</taxon>
        <taxon>Fungi</taxon>
        <taxon>Dikarya</taxon>
        <taxon>Basidiomycota</taxon>
        <taxon>Agaricomycotina</taxon>
        <taxon>Agaricomycetes</taxon>
        <taxon>Agaricomycetidae</taxon>
        <taxon>Atheliales</taxon>
        <taxon>Atheliaceae</taxon>
        <taxon>Athelia</taxon>
    </lineage>
</organism>
<reference evidence="2 3" key="1">
    <citation type="journal article" date="2016" name="Mol. Biol. Evol.">
        <title>Comparative Genomics of Early-Diverging Mushroom-Forming Fungi Provides Insights into the Origins of Lignocellulose Decay Capabilities.</title>
        <authorList>
            <person name="Nagy L.G."/>
            <person name="Riley R."/>
            <person name="Tritt A."/>
            <person name="Adam C."/>
            <person name="Daum C."/>
            <person name="Floudas D."/>
            <person name="Sun H."/>
            <person name="Yadav J.S."/>
            <person name="Pangilinan J."/>
            <person name="Larsson K.H."/>
            <person name="Matsuura K."/>
            <person name="Barry K."/>
            <person name="Labutti K."/>
            <person name="Kuo R."/>
            <person name="Ohm R.A."/>
            <person name="Bhattacharya S.S."/>
            <person name="Shirouzu T."/>
            <person name="Yoshinaga Y."/>
            <person name="Martin F.M."/>
            <person name="Grigoriev I.V."/>
            <person name="Hibbett D.S."/>
        </authorList>
    </citation>
    <scope>NUCLEOTIDE SEQUENCE [LARGE SCALE GENOMIC DNA]</scope>
    <source>
        <strain evidence="2 3">CBS 109695</strain>
    </source>
</reference>
<accession>A0A167WI97</accession>
<dbReference type="SUPFAM" id="SSF53474">
    <property type="entry name" value="alpha/beta-Hydrolases"/>
    <property type="match status" value="1"/>
</dbReference>
<dbReference type="InterPro" id="IPR000073">
    <property type="entry name" value="AB_hydrolase_1"/>
</dbReference>
<dbReference type="AlphaFoldDB" id="A0A167WI97"/>
<gene>
    <name evidence="2" type="ORF">FIBSPDRAFT_923057</name>
</gene>